<organism evidence="1 2">
    <name type="scientific">Novimethylophilus kurashikiensis</name>
    <dbReference type="NCBI Taxonomy" id="1825523"/>
    <lineage>
        <taxon>Bacteria</taxon>
        <taxon>Pseudomonadati</taxon>
        <taxon>Pseudomonadota</taxon>
        <taxon>Betaproteobacteria</taxon>
        <taxon>Nitrosomonadales</taxon>
        <taxon>Methylophilaceae</taxon>
        <taxon>Novimethylophilus</taxon>
    </lineage>
</organism>
<protein>
    <submittedName>
        <fullName evidence="1">Acriflavin resistance protein</fullName>
    </submittedName>
</protein>
<evidence type="ECO:0000313" key="1">
    <source>
        <dbReference type="EMBL" id="GBG14348.1"/>
    </source>
</evidence>
<name>A0A2R5F9X4_9PROT</name>
<sequence length="150" mass="15162">MAQTMIRFMLIILGLAAFGAYSLIEKMGGPAAPAETVAAAQQEGLISGLGSMALKAAASASGIKTADLPEEGCSDSAMSADNVNSLLATLPEGQSQVLSDLLSSGSTILSIQMYSGTLGMGLCIPAKNMVVLLPQKVQQSVSGILPTSAE</sequence>
<comment type="caution">
    <text evidence="1">The sequence shown here is derived from an EMBL/GenBank/DDBJ whole genome shotgun (WGS) entry which is preliminary data.</text>
</comment>
<dbReference type="Proteomes" id="UP000245081">
    <property type="component" value="Unassembled WGS sequence"/>
</dbReference>
<proteinExistence type="predicted"/>
<reference evidence="1 2" key="1">
    <citation type="journal article" date="2018" name="Environ. Microbiol.">
        <title>Isolation and genomic characterization of Novimethylophilus kurashikiensis gen. nov. sp. nov., a new lanthanide-dependent methylotrophic species of Methylophilaceae.</title>
        <authorList>
            <person name="Lv H."/>
            <person name="Sahin N."/>
            <person name="Tani A."/>
        </authorList>
    </citation>
    <scope>NUCLEOTIDE SEQUENCE [LARGE SCALE GENOMIC DNA]</scope>
    <source>
        <strain evidence="1 2">La2-4</strain>
    </source>
</reference>
<keyword evidence="2" id="KW-1185">Reference proteome</keyword>
<dbReference type="AlphaFoldDB" id="A0A2R5F9X4"/>
<accession>A0A2R5F9X4</accession>
<dbReference type="EMBL" id="BDOQ01000007">
    <property type="protein sequence ID" value="GBG14348.1"/>
    <property type="molecule type" value="Genomic_DNA"/>
</dbReference>
<evidence type="ECO:0000313" key="2">
    <source>
        <dbReference type="Proteomes" id="UP000245081"/>
    </source>
</evidence>
<gene>
    <name evidence="1" type="ORF">NMK_1947</name>
</gene>